<sequence>MKIEEIKNRIHGREPGIMGSDRLTRYAVLLPIIEKNEELHILFEVRSLELRRQPGEICFPGGKVDPKDIDERHTAIRETCEELGISEKDIADVTPLDYMVNPFGTIIYPFVGFLHDSSQIIPNPDEVAEVFTVPLTYLQNTGPDIYQIDYKLEPEGKFPFHHIIGGEKYKWQARSMEEHFYYYEDKVIWGLTARILTHFLQLIETSSKRDNL</sequence>
<comment type="caution">
    <text evidence="8">The sequence shown here is derived from an EMBL/GenBank/DDBJ whole genome shotgun (WGS) entry which is preliminary data.</text>
</comment>
<organism evidence="8 9">
    <name type="scientific">Anoxybacillus andreesenii</name>
    <dbReference type="NCBI Taxonomy" id="1325932"/>
    <lineage>
        <taxon>Bacteria</taxon>
        <taxon>Bacillati</taxon>
        <taxon>Bacillota</taxon>
        <taxon>Bacilli</taxon>
        <taxon>Bacillales</taxon>
        <taxon>Anoxybacillaceae</taxon>
        <taxon>Anoxybacillus</taxon>
    </lineage>
</organism>
<dbReference type="InterPro" id="IPR000086">
    <property type="entry name" value="NUDIX_hydrolase_dom"/>
</dbReference>
<dbReference type="PANTHER" id="PTHR12992">
    <property type="entry name" value="NUDIX HYDROLASE"/>
    <property type="match status" value="1"/>
</dbReference>
<dbReference type="CDD" id="cd03426">
    <property type="entry name" value="NUDIX_CoAse_Nudt7"/>
    <property type="match status" value="1"/>
</dbReference>
<accession>A0ABT9V8P8</accession>
<dbReference type="RefSeq" id="WP_307151786.1">
    <property type="nucleotide sequence ID" value="NZ_JAUSTU010000024.1"/>
</dbReference>
<keyword evidence="3" id="KW-0479">Metal-binding</keyword>
<dbReference type="PROSITE" id="PS51462">
    <property type="entry name" value="NUDIX"/>
    <property type="match status" value="1"/>
</dbReference>
<keyword evidence="4" id="KW-0378">Hydrolase</keyword>
<evidence type="ECO:0000256" key="4">
    <source>
        <dbReference type="ARBA" id="ARBA00022801"/>
    </source>
</evidence>
<feature type="domain" description="Nudix hydrolase" evidence="7">
    <location>
        <begin position="23"/>
        <end position="158"/>
    </location>
</feature>
<keyword evidence="5" id="KW-0460">Magnesium</keyword>
<dbReference type="SUPFAM" id="SSF55811">
    <property type="entry name" value="Nudix"/>
    <property type="match status" value="1"/>
</dbReference>
<protein>
    <submittedName>
        <fullName evidence="8">8-oxo-dGTP pyrophosphatase MutT (NUDIX family)</fullName>
    </submittedName>
</protein>
<reference evidence="8 9" key="1">
    <citation type="submission" date="2023-07" db="EMBL/GenBank/DDBJ databases">
        <title>Genomic Encyclopedia of Type Strains, Phase IV (KMG-IV): sequencing the most valuable type-strain genomes for metagenomic binning, comparative biology and taxonomic classification.</title>
        <authorList>
            <person name="Goeker M."/>
        </authorList>
    </citation>
    <scope>NUCLEOTIDE SEQUENCE [LARGE SCALE GENOMIC DNA]</scope>
    <source>
        <strain evidence="8 9">DSM 23948</strain>
    </source>
</reference>
<dbReference type="PANTHER" id="PTHR12992:SF11">
    <property type="entry name" value="MITOCHONDRIAL COENZYME A DIPHOSPHATASE NUDT8"/>
    <property type="match status" value="1"/>
</dbReference>
<keyword evidence="9" id="KW-1185">Reference proteome</keyword>
<evidence type="ECO:0000256" key="2">
    <source>
        <dbReference type="ARBA" id="ARBA00001946"/>
    </source>
</evidence>
<evidence type="ECO:0000256" key="3">
    <source>
        <dbReference type="ARBA" id="ARBA00022723"/>
    </source>
</evidence>
<evidence type="ECO:0000256" key="5">
    <source>
        <dbReference type="ARBA" id="ARBA00022842"/>
    </source>
</evidence>
<gene>
    <name evidence="8" type="ORF">J2S07_003648</name>
</gene>
<evidence type="ECO:0000313" key="9">
    <source>
        <dbReference type="Proteomes" id="UP001231362"/>
    </source>
</evidence>
<name>A0ABT9V8P8_9BACL</name>
<dbReference type="EMBL" id="JAUSTU010000024">
    <property type="protein sequence ID" value="MDQ0157319.1"/>
    <property type="molecule type" value="Genomic_DNA"/>
</dbReference>
<comment type="cofactor">
    <cofactor evidence="1">
        <name>Mn(2+)</name>
        <dbReference type="ChEBI" id="CHEBI:29035"/>
    </cofactor>
</comment>
<dbReference type="Gene3D" id="3.90.79.10">
    <property type="entry name" value="Nucleoside Triphosphate Pyrophosphohydrolase"/>
    <property type="match status" value="1"/>
</dbReference>
<evidence type="ECO:0000313" key="8">
    <source>
        <dbReference type="EMBL" id="MDQ0157319.1"/>
    </source>
</evidence>
<proteinExistence type="predicted"/>
<dbReference type="Proteomes" id="UP001231362">
    <property type="component" value="Unassembled WGS sequence"/>
</dbReference>
<dbReference type="InterPro" id="IPR045121">
    <property type="entry name" value="CoAse"/>
</dbReference>
<evidence type="ECO:0000256" key="6">
    <source>
        <dbReference type="ARBA" id="ARBA00023211"/>
    </source>
</evidence>
<keyword evidence="6" id="KW-0464">Manganese</keyword>
<evidence type="ECO:0000256" key="1">
    <source>
        <dbReference type="ARBA" id="ARBA00001936"/>
    </source>
</evidence>
<comment type="cofactor">
    <cofactor evidence="2">
        <name>Mg(2+)</name>
        <dbReference type="ChEBI" id="CHEBI:18420"/>
    </cofactor>
</comment>
<dbReference type="Pfam" id="PF00293">
    <property type="entry name" value="NUDIX"/>
    <property type="match status" value="1"/>
</dbReference>
<dbReference type="InterPro" id="IPR015797">
    <property type="entry name" value="NUDIX_hydrolase-like_dom_sf"/>
</dbReference>
<evidence type="ECO:0000259" key="7">
    <source>
        <dbReference type="PROSITE" id="PS51462"/>
    </source>
</evidence>